<dbReference type="EMBL" id="JBEZFP010000001">
    <property type="protein sequence ID" value="MEU8131875.1"/>
    <property type="molecule type" value="Genomic_DNA"/>
</dbReference>
<name>A0ABV3D7Z8_9ACTN</name>
<protein>
    <submittedName>
        <fullName evidence="3">PP2C family serine/threonine-protein phosphatase</fullName>
        <ecNumber evidence="3">3.1.3.16</ecNumber>
    </submittedName>
</protein>
<sequence>MGPGPGPGSGLGSGPRGSWRTHGISVEGYRHRREGVPCQDAWAEAATGPEHARVVVLAVADGAGSRPQSEVGSALAVRLATAYFAERIGATRLFANGSGGAATDGEAAHALLGDTFLEVRDEFLRRTGENGGRPDDFATTLTVVVLAPTWIGYASVGDGFAILRAGADGGTPLYHLLPQPESASEYSNETVFLTSREAPRWIRTECVLDPDADGVLLSTDGLAQAAISWFGGRAVDPNKSFATAVFRSLDNPGPDPRADEEALAALLRSDRLTALNADDKTLLRAVRT</sequence>
<gene>
    <name evidence="3" type="ORF">AB0C36_00025</name>
</gene>
<evidence type="ECO:0000259" key="2">
    <source>
        <dbReference type="Pfam" id="PF13672"/>
    </source>
</evidence>
<dbReference type="SUPFAM" id="SSF81606">
    <property type="entry name" value="PP2C-like"/>
    <property type="match status" value="1"/>
</dbReference>
<dbReference type="Gene3D" id="3.60.40.10">
    <property type="entry name" value="PPM-type phosphatase domain"/>
    <property type="match status" value="1"/>
</dbReference>
<feature type="region of interest" description="Disordered" evidence="1">
    <location>
        <begin position="1"/>
        <end position="22"/>
    </location>
</feature>
<organism evidence="3 4">
    <name type="scientific">Streptodolium elevatio</name>
    <dbReference type="NCBI Taxonomy" id="3157996"/>
    <lineage>
        <taxon>Bacteria</taxon>
        <taxon>Bacillati</taxon>
        <taxon>Actinomycetota</taxon>
        <taxon>Actinomycetes</taxon>
        <taxon>Kitasatosporales</taxon>
        <taxon>Streptomycetaceae</taxon>
        <taxon>Streptodolium</taxon>
    </lineage>
</organism>
<reference evidence="3 4" key="1">
    <citation type="submission" date="2024-06" db="EMBL/GenBank/DDBJ databases">
        <title>The Natural Products Discovery Center: Release of the First 8490 Sequenced Strains for Exploring Actinobacteria Biosynthetic Diversity.</title>
        <authorList>
            <person name="Kalkreuter E."/>
            <person name="Kautsar S.A."/>
            <person name="Yang D."/>
            <person name="Bader C.D."/>
            <person name="Teijaro C.N."/>
            <person name="Fluegel L."/>
            <person name="Davis C.M."/>
            <person name="Simpson J.R."/>
            <person name="Lauterbach L."/>
            <person name="Steele A.D."/>
            <person name="Gui C."/>
            <person name="Meng S."/>
            <person name="Li G."/>
            <person name="Viehrig K."/>
            <person name="Ye F."/>
            <person name="Su P."/>
            <person name="Kiefer A.F."/>
            <person name="Nichols A."/>
            <person name="Cepeda A.J."/>
            <person name="Yan W."/>
            <person name="Fan B."/>
            <person name="Jiang Y."/>
            <person name="Adhikari A."/>
            <person name="Zheng C.-J."/>
            <person name="Schuster L."/>
            <person name="Cowan T.M."/>
            <person name="Smanski M.J."/>
            <person name="Chevrette M.G."/>
            <person name="De Carvalho L.P.S."/>
            <person name="Shen B."/>
        </authorList>
    </citation>
    <scope>NUCLEOTIDE SEQUENCE [LARGE SCALE GENOMIC DNA]</scope>
    <source>
        <strain evidence="3 4">NPDC048946</strain>
    </source>
</reference>
<dbReference type="RefSeq" id="WP_358346801.1">
    <property type="nucleotide sequence ID" value="NZ_JBEZFP010000001.1"/>
</dbReference>
<dbReference type="InterPro" id="IPR036457">
    <property type="entry name" value="PPM-type-like_dom_sf"/>
</dbReference>
<dbReference type="Proteomes" id="UP001551482">
    <property type="component" value="Unassembled WGS sequence"/>
</dbReference>
<evidence type="ECO:0000256" key="1">
    <source>
        <dbReference type="SAM" id="MobiDB-lite"/>
    </source>
</evidence>
<keyword evidence="4" id="KW-1185">Reference proteome</keyword>
<keyword evidence="3" id="KW-0378">Hydrolase</keyword>
<evidence type="ECO:0000313" key="3">
    <source>
        <dbReference type="EMBL" id="MEU8131875.1"/>
    </source>
</evidence>
<dbReference type="EC" id="3.1.3.16" evidence="3"/>
<dbReference type="InterPro" id="IPR001932">
    <property type="entry name" value="PPM-type_phosphatase-like_dom"/>
</dbReference>
<comment type="caution">
    <text evidence="3">The sequence shown here is derived from an EMBL/GenBank/DDBJ whole genome shotgun (WGS) entry which is preliminary data.</text>
</comment>
<proteinExistence type="predicted"/>
<feature type="domain" description="PPM-type phosphatase" evidence="2">
    <location>
        <begin position="28"/>
        <end position="267"/>
    </location>
</feature>
<dbReference type="Pfam" id="PF13672">
    <property type="entry name" value="PP2C_2"/>
    <property type="match status" value="1"/>
</dbReference>
<dbReference type="GO" id="GO:0004722">
    <property type="term" value="F:protein serine/threonine phosphatase activity"/>
    <property type="evidence" value="ECO:0007669"/>
    <property type="project" value="UniProtKB-EC"/>
</dbReference>
<accession>A0ABV3D7Z8</accession>
<evidence type="ECO:0000313" key="4">
    <source>
        <dbReference type="Proteomes" id="UP001551482"/>
    </source>
</evidence>